<dbReference type="GO" id="GO:0006508">
    <property type="term" value="P:proteolysis"/>
    <property type="evidence" value="ECO:0007669"/>
    <property type="project" value="UniProtKB-KW"/>
</dbReference>
<reference evidence="11" key="1">
    <citation type="submission" date="2020-05" db="EMBL/GenBank/DDBJ databases">
        <title>Chitinophaga laudate sp. nov., isolated from a tropical peat swamp.</title>
        <authorList>
            <person name="Goh C.B.S."/>
            <person name="Lee M.S."/>
            <person name="Parimannan S."/>
            <person name="Pasbakhsh P."/>
            <person name="Yule C.M."/>
            <person name="Rajandas H."/>
            <person name="Loke S."/>
            <person name="Croft L."/>
            <person name="Tan J.B.L."/>
        </authorList>
    </citation>
    <scope>NUCLEOTIDE SEQUENCE</scope>
    <source>
        <strain evidence="11">Mgbs1</strain>
    </source>
</reference>
<dbReference type="NCBIfam" id="TIGR04183">
    <property type="entry name" value="Por_Secre_tail"/>
    <property type="match status" value="1"/>
</dbReference>
<dbReference type="Pfam" id="PF05572">
    <property type="entry name" value="Peptidase_M43"/>
    <property type="match status" value="1"/>
</dbReference>
<evidence type="ECO:0000256" key="2">
    <source>
        <dbReference type="ARBA" id="ARBA00022670"/>
    </source>
</evidence>
<dbReference type="PANTHER" id="PTHR47466:SF1">
    <property type="entry name" value="METALLOPROTEASE MEP1 (AFU_ORTHOLOGUE AFUA_1G07730)-RELATED"/>
    <property type="match status" value="1"/>
</dbReference>
<dbReference type="InterPro" id="IPR008754">
    <property type="entry name" value="Peptidase_M43"/>
</dbReference>
<name>A0A3S1AWV7_9BACT</name>
<dbReference type="GO" id="GO:0008237">
    <property type="term" value="F:metallopeptidase activity"/>
    <property type="evidence" value="ECO:0007669"/>
    <property type="project" value="UniProtKB-KW"/>
</dbReference>
<comment type="caution">
    <text evidence="11">The sequence shown here is derived from an EMBL/GenBank/DDBJ whole genome shotgun (WGS) entry which is preliminary data.</text>
</comment>
<evidence type="ECO:0000313" key="11">
    <source>
        <dbReference type="EMBL" id="NSL85499.1"/>
    </source>
</evidence>
<dbReference type="Gene3D" id="2.60.120.200">
    <property type="match status" value="1"/>
</dbReference>
<proteinExistence type="inferred from homology"/>
<keyword evidence="3" id="KW-0479">Metal-binding</keyword>
<keyword evidence="2" id="KW-0645">Protease</keyword>
<feature type="domain" description="Peptidase M43 pregnancy-associated plasma-A" evidence="9">
    <location>
        <begin position="169"/>
        <end position="320"/>
    </location>
</feature>
<dbReference type="NCBIfam" id="NF038128">
    <property type="entry name" value="choice_anch_J"/>
    <property type="match status" value="1"/>
</dbReference>
<dbReference type="SUPFAM" id="SSF55486">
    <property type="entry name" value="Metalloproteases ('zincins'), catalytic domain"/>
    <property type="match status" value="1"/>
</dbReference>
<evidence type="ECO:0000313" key="12">
    <source>
        <dbReference type="Proteomes" id="UP000281028"/>
    </source>
</evidence>
<evidence type="ECO:0000256" key="3">
    <source>
        <dbReference type="ARBA" id="ARBA00022723"/>
    </source>
</evidence>
<dbReference type="Gene3D" id="3.40.390.10">
    <property type="entry name" value="Collagenase (Catalytic Domain)"/>
    <property type="match status" value="1"/>
</dbReference>
<evidence type="ECO:0000256" key="1">
    <source>
        <dbReference type="ARBA" id="ARBA00008721"/>
    </source>
</evidence>
<dbReference type="InterPro" id="IPR013783">
    <property type="entry name" value="Ig-like_fold"/>
</dbReference>
<comment type="similarity">
    <text evidence="1">Belongs to the peptidase M43B family.</text>
</comment>
<dbReference type="GO" id="GO:0046872">
    <property type="term" value="F:metal ion binding"/>
    <property type="evidence" value="ECO:0007669"/>
    <property type="project" value="UniProtKB-KW"/>
</dbReference>
<gene>
    <name evidence="11" type="ORF">ECE50_001560</name>
</gene>
<evidence type="ECO:0000256" key="5">
    <source>
        <dbReference type="ARBA" id="ARBA00022801"/>
    </source>
</evidence>
<evidence type="ECO:0000256" key="4">
    <source>
        <dbReference type="ARBA" id="ARBA00022729"/>
    </source>
</evidence>
<dbReference type="AlphaFoldDB" id="A0A3S1AWV7"/>
<keyword evidence="4" id="KW-0732">Signal</keyword>
<dbReference type="Pfam" id="PF18962">
    <property type="entry name" value="Por_Secre_tail"/>
    <property type="match status" value="1"/>
</dbReference>
<dbReference type="OrthoDB" id="6278496at2"/>
<protein>
    <submittedName>
        <fullName evidence="11">T9SS type A sorting domain-containing protein</fullName>
    </submittedName>
</protein>
<keyword evidence="12" id="KW-1185">Reference proteome</keyword>
<organism evidence="11 12">
    <name type="scientific">Chitinophaga solisilvae</name>
    <dbReference type="NCBI Taxonomy" id="1233460"/>
    <lineage>
        <taxon>Bacteria</taxon>
        <taxon>Pseudomonadati</taxon>
        <taxon>Bacteroidota</taxon>
        <taxon>Chitinophagia</taxon>
        <taxon>Chitinophagales</taxon>
        <taxon>Chitinophagaceae</taxon>
        <taxon>Chitinophaga</taxon>
    </lineage>
</organism>
<dbReference type="InterPro" id="IPR024079">
    <property type="entry name" value="MetalloPept_cat_dom_sf"/>
</dbReference>
<evidence type="ECO:0000259" key="9">
    <source>
        <dbReference type="Pfam" id="PF05572"/>
    </source>
</evidence>
<keyword evidence="5" id="KW-0378">Hydrolase</keyword>
<keyword evidence="8" id="KW-1015">Disulfide bond</keyword>
<evidence type="ECO:0000256" key="8">
    <source>
        <dbReference type="ARBA" id="ARBA00023157"/>
    </source>
</evidence>
<dbReference type="PANTHER" id="PTHR47466">
    <property type="match status" value="1"/>
</dbReference>
<keyword evidence="6" id="KW-0862">Zinc</keyword>
<dbReference type="InterPro" id="IPR026444">
    <property type="entry name" value="Secre_tail"/>
</dbReference>
<dbReference type="Proteomes" id="UP000281028">
    <property type="component" value="Unassembled WGS sequence"/>
</dbReference>
<dbReference type="CDD" id="cd04275">
    <property type="entry name" value="ZnMc_pappalysin_like"/>
    <property type="match status" value="1"/>
</dbReference>
<dbReference type="EMBL" id="RIAR02000001">
    <property type="protein sequence ID" value="NSL85499.1"/>
    <property type="molecule type" value="Genomic_DNA"/>
</dbReference>
<dbReference type="Gene3D" id="2.60.40.10">
    <property type="entry name" value="Immunoglobulins"/>
    <property type="match status" value="1"/>
</dbReference>
<sequence>MRQTFIILLTLLYCLSAAGQRKCGTTEALQQRSRNNPALQELIRTTERTLVQGQQRQRMARTEAAPQVITIPVVVHIVMDEPGLVTDAQVRSQIDVLNRDFTATNKDISGIPAVWQPLTGNTRLNFCLAQRTPGGEPATGILRTTTAAGRSFDISNGSPDVKYNSTGGSNAWDTRKYLNIWVTRISGDFLGVAAPPGIGYPTEQEGVVIQYTAFGTTGSVGRTFNLGRTTTHELGHYFGLRHIWGDDSGSCTRTNNKDDDGIDDTPPQGDNTFGCPGFPKLDNCSATYPGIMFMNYMDYSDDVCMHLFTNGQVDRMRFVLENIRPSLMTSDGCQPVSLPGEDASLTAISGTNGKQCDNRITPVVTLRNKGRNPLTSINILYRINNGNVATYAWRGNLASLTETTVTLPSSTVSIGVYNLKAYTNLPNGLPDANTANDTITSRFNFDDIVTLPFEQGFEDDSFPPPGWVIYNPDRSFTWERERAVGRNSRASALIRNLGYNVNNQTDDLVTPVIDPQQADSVFLFFDVAAAVYSDPGTPNNPWDTLQVLVTKDCHQTGKLAYRKWGRRLITHPDALTTEFVPTANEWRRDSVDLTALVSKEKFQVTFRNISNSENNIYIDNIRIVRKDVNPALREAGVLVNPNPTDGIVWVTFFEVPADLLQVSLYNANGQLIATKPPGAIAANNRMTFNLVNEPNGVYFVKLIYRNRAKTIKLMKVR</sequence>
<keyword evidence="7" id="KW-0482">Metalloprotease</keyword>
<accession>A0A3S1AWV7</accession>
<evidence type="ECO:0000256" key="6">
    <source>
        <dbReference type="ARBA" id="ARBA00022833"/>
    </source>
</evidence>
<evidence type="ECO:0000259" key="10">
    <source>
        <dbReference type="Pfam" id="PF18962"/>
    </source>
</evidence>
<feature type="domain" description="Secretion system C-terminal sorting" evidence="10">
    <location>
        <begin position="640"/>
        <end position="712"/>
    </location>
</feature>
<evidence type="ECO:0000256" key="7">
    <source>
        <dbReference type="ARBA" id="ARBA00023049"/>
    </source>
</evidence>